<dbReference type="EMBL" id="CAJMWZ010007036">
    <property type="protein sequence ID" value="CAE6532309.1"/>
    <property type="molecule type" value="Genomic_DNA"/>
</dbReference>
<comment type="caution">
    <text evidence="1">The sequence shown here is derived from an EMBL/GenBank/DDBJ whole genome shotgun (WGS) entry which is preliminary data.</text>
</comment>
<organism evidence="1 2">
    <name type="scientific">Rhizoctonia solani</name>
    <dbReference type="NCBI Taxonomy" id="456999"/>
    <lineage>
        <taxon>Eukaryota</taxon>
        <taxon>Fungi</taxon>
        <taxon>Dikarya</taxon>
        <taxon>Basidiomycota</taxon>
        <taxon>Agaricomycotina</taxon>
        <taxon>Agaricomycetes</taxon>
        <taxon>Cantharellales</taxon>
        <taxon>Ceratobasidiaceae</taxon>
        <taxon>Rhizoctonia</taxon>
    </lineage>
</organism>
<evidence type="ECO:0000313" key="2">
    <source>
        <dbReference type="Proteomes" id="UP000663850"/>
    </source>
</evidence>
<protein>
    <submittedName>
        <fullName evidence="1">Uncharacterized protein</fullName>
    </submittedName>
</protein>
<gene>
    <name evidence="1" type="ORF">RDB_LOCUS133836</name>
</gene>
<evidence type="ECO:0000313" key="1">
    <source>
        <dbReference type="EMBL" id="CAE6532309.1"/>
    </source>
</evidence>
<sequence>MERRCEGLLVSPHLWPYIKIVTVSISRHRSHIVIPLFARLLGVLPNIHVLEVLPGGYTMTIQSLKKYFEGYSFPSIQKVVLPTFAHDILRYCPRVREVICNAGEGRQLVGALVHTGCSKLEILRGIPISSILRKRLSKANPPLKRIRINGRAIENLTESAISTFSAFSSLRVIEIEAGENDKLDEAVKFACNALRRCAEPKGAVKSWNLRESTKNIRLANTRSANVESRLVRILRYISMPTYPYGRTPENFVPVKVEEYPVEIE</sequence>
<accession>A0A8H3HHK3</accession>
<dbReference type="AlphaFoldDB" id="A0A8H3HHK3"/>
<dbReference type="Proteomes" id="UP000663850">
    <property type="component" value="Unassembled WGS sequence"/>
</dbReference>
<proteinExistence type="predicted"/>
<name>A0A8H3HHK3_9AGAM</name>
<reference evidence="1" key="1">
    <citation type="submission" date="2021-01" db="EMBL/GenBank/DDBJ databases">
        <authorList>
            <person name="Kaushik A."/>
        </authorList>
    </citation>
    <scope>NUCLEOTIDE SEQUENCE</scope>
    <source>
        <strain evidence="1">Type strain: AG8-Rh-89/</strain>
    </source>
</reference>